<protein>
    <submittedName>
        <fullName evidence="11">ABC-2 type transport system permease protein/lipopolysaccharide transport system permease protein</fullName>
    </submittedName>
</protein>
<dbReference type="GO" id="GO:0005886">
    <property type="term" value="C:plasma membrane"/>
    <property type="evidence" value="ECO:0007669"/>
    <property type="project" value="UniProtKB-SubCell"/>
</dbReference>
<feature type="transmembrane region" description="Helical" evidence="9">
    <location>
        <begin position="66"/>
        <end position="91"/>
    </location>
</feature>
<proteinExistence type="inferred from homology"/>
<sequence>MRYLTKDIAASFKHPEFWALSSWLDIVVRYRRSSLGLFWLVLPAVIYIWGLGGFFAHIAGTPLFKFAAHVAIGYAVFRVLSTVIVESTTAFASSSAFIMDGHVRLTDFMLRVIAKALFYFVASLPVVAIALAIYPDLHWTGVFLSVPSMTLIIFNVFWIGVVFGLVGARFPDMSQFIGNIFMFAFLLTPIIWRADGMPADSLRGMLMRINPLFHMVELVRAPMLGERIEMLTFYYMGILTIAGWMAAVFAYRRYARFVPIWI</sequence>
<name>A0A286D6U8_9GAMM</name>
<evidence type="ECO:0000256" key="5">
    <source>
        <dbReference type="ARBA" id="ARBA00022692"/>
    </source>
</evidence>
<evidence type="ECO:0000256" key="6">
    <source>
        <dbReference type="ARBA" id="ARBA00022989"/>
    </source>
</evidence>
<feature type="transmembrane region" description="Helical" evidence="9">
    <location>
        <begin position="112"/>
        <end position="134"/>
    </location>
</feature>
<keyword evidence="3" id="KW-0813">Transport</keyword>
<organism evidence="11 12">
    <name type="scientific">Pseudoxanthomonas wuyuanensis</name>
    <dbReference type="NCBI Taxonomy" id="1073196"/>
    <lineage>
        <taxon>Bacteria</taxon>
        <taxon>Pseudomonadati</taxon>
        <taxon>Pseudomonadota</taxon>
        <taxon>Gammaproteobacteria</taxon>
        <taxon>Lysobacterales</taxon>
        <taxon>Lysobacteraceae</taxon>
        <taxon>Pseudoxanthomonas</taxon>
    </lineage>
</organism>
<feature type="transmembrane region" description="Helical" evidence="9">
    <location>
        <begin position="37"/>
        <end position="60"/>
    </location>
</feature>
<accession>A0A286D6U8</accession>
<dbReference type="PANTHER" id="PTHR30413">
    <property type="entry name" value="INNER MEMBRANE TRANSPORT PERMEASE"/>
    <property type="match status" value="1"/>
</dbReference>
<keyword evidence="5 9" id="KW-0812">Transmembrane</keyword>
<feature type="transmembrane region" description="Helical" evidence="9">
    <location>
        <begin position="146"/>
        <end position="166"/>
    </location>
</feature>
<comment type="similarity">
    <text evidence="2">Belongs to the ABC-2 integral membrane protein family.</text>
</comment>
<dbReference type="Pfam" id="PF01061">
    <property type="entry name" value="ABC2_membrane"/>
    <property type="match status" value="1"/>
</dbReference>
<dbReference type="PANTHER" id="PTHR30413:SF10">
    <property type="entry name" value="CAPSULE POLYSACCHARIDE EXPORT INNER-MEMBRANE PROTEIN CTRC"/>
    <property type="match status" value="1"/>
</dbReference>
<evidence type="ECO:0000256" key="7">
    <source>
        <dbReference type="ARBA" id="ARBA00023047"/>
    </source>
</evidence>
<comment type="subcellular location">
    <subcellularLocation>
        <location evidence="1">Cell membrane</location>
        <topology evidence="1">Multi-pass membrane protein</topology>
    </subcellularLocation>
</comment>
<keyword evidence="12" id="KW-1185">Reference proteome</keyword>
<dbReference type="GO" id="GO:0015920">
    <property type="term" value="P:lipopolysaccharide transport"/>
    <property type="evidence" value="ECO:0007669"/>
    <property type="project" value="TreeGrafter"/>
</dbReference>
<evidence type="ECO:0000313" key="11">
    <source>
        <dbReference type="EMBL" id="SOD54381.1"/>
    </source>
</evidence>
<feature type="transmembrane region" description="Helical" evidence="9">
    <location>
        <begin position="173"/>
        <end position="192"/>
    </location>
</feature>
<dbReference type="Proteomes" id="UP000219374">
    <property type="component" value="Unassembled WGS sequence"/>
</dbReference>
<evidence type="ECO:0000256" key="1">
    <source>
        <dbReference type="ARBA" id="ARBA00004651"/>
    </source>
</evidence>
<dbReference type="GO" id="GO:0140359">
    <property type="term" value="F:ABC-type transporter activity"/>
    <property type="evidence" value="ECO:0007669"/>
    <property type="project" value="InterPro"/>
</dbReference>
<dbReference type="OrthoDB" id="9796017at2"/>
<evidence type="ECO:0000256" key="3">
    <source>
        <dbReference type="ARBA" id="ARBA00022448"/>
    </source>
</evidence>
<dbReference type="InterPro" id="IPR013525">
    <property type="entry name" value="ABC2_TM"/>
</dbReference>
<dbReference type="AlphaFoldDB" id="A0A286D6U8"/>
<keyword evidence="6 9" id="KW-1133">Transmembrane helix</keyword>
<feature type="transmembrane region" description="Helical" evidence="9">
    <location>
        <begin position="232"/>
        <end position="251"/>
    </location>
</feature>
<evidence type="ECO:0000313" key="12">
    <source>
        <dbReference type="Proteomes" id="UP000219374"/>
    </source>
</evidence>
<dbReference type="EMBL" id="OCND01000003">
    <property type="protein sequence ID" value="SOD54381.1"/>
    <property type="molecule type" value="Genomic_DNA"/>
</dbReference>
<keyword evidence="7" id="KW-0625">Polysaccharide transport</keyword>
<dbReference type="RefSeq" id="WP_097121603.1">
    <property type="nucleotide sequence ID" value="NZ_OCND01000003.1"/>
</dbReference>
<reference evidence="11 12" key="1">
    <citation type="submission" date="2017-09" db="EMBL/GenBank/DDBJ databases">
        <authorList>
            <person name="Ehlers B."/>
            <person name="Leendertz F.H."/>
        </authorList>
    </citation>
    <scope>NUCLEOTIDE SEQUENCE [LARGE SCALE GENOMIC DNA]</scope>
    <source>
        <strain evidence="11 12">CGMCC 1.10978</strain>
    </source>
</reference>
<evidence type="ECO:0000256" key="9">
    <source>
        <dbReference type="SAM" id="Phobius"/>
    </source>
</evidence>
<evidence type="ECO:0000259" key="10">
    <source>
        <dbReference type="Pfam" id="PF01061"/>
    </source>
</evidence>
<evidence type="ECO:0000256" key="4">
    <source>
        <dbReference type="ARBA" id="ARBA00022475"/>
    </source>
</evidence>
<feature type="domain" description="ABC-2 type transporter transmembrane" evidence="10">
    <location>
        <begin position="23"/>
        <end position="223"/>
    </location>
</feature>
<evidence type="ECO:0000256" key="2">
    <source>
        <dbReference type="ARBA" id="ARBA00007783"/>
    </source>
</evidence>
<keyword evidence="7" id="KW-0762">Sugar transport</keyword>
<keyword evidence="8 9" id="KW-0472">Membrane</keyword>
<keyword evidence="4" id="KW-1003">Cell membrane</keyword>
<dbReference type="GO" id="GO:0015774">
    <property type="term" value="P:polysaccharide transport"/>
    <property type="evidence" value="ECO:0007669"/>
    <property type="project" value="UniProtKB-KW"/>
</dbReference>
<evidence type="ECO:0000256" key="8">
    <source>
        <dbReference type="ARBA" id="ARBA00023136"/>
    </source>
</evidence>
<gene>
    <name evidence="11" type="ORF">SAMN06296416_103306</name>
</gene>